<dbReference type="Proteomes" id="UP001188597">
    <property type="component" value="Unassembled WGS sequence"/>
</dbReference>
<evidence type="ECO:0000313" key="1">
    <source>
        <dbReference type="EMBL" id="KAK3040848.1"/>
    </source>
</evidence>
<sequence>MTIQNVTMRSIGTGTSQRHSLMFKADSGLTNISLASFNESQTVFRWINAKTARSSSDFQCILRPGNAIDG</sequence>
<reference evidence="1" key="1">
    <citation type="submission" date="2022-12" db="EMBL/GenBank/DDBJ databases">
        <title>Draft genome assemblies for two species of Escallonia (Escalloniales).</title>
        <authorList>
            <person name="Chanderbali A."/>
            <person name="Dervinis C."/>
            <person name="Anghel I."/>
            <person name="Soltis D."/>
            <person name="Soltis P."/>
            <person name="Zapata F."/>
        </authorList>
    </citation>
    <scope>NUCLEOTIDE SEQUENCE</scope>
    <source>
        <strain evidence="1">UCBG64.0493</strain>
        <tissue evidence="1">Leaf</tissue>
    </source>
</reference>
<dbReference type="EMBL" id="JAVXUP010000047">
    <property type="protein sequence ID" value="KAK3040848.1"/>
    <property type="molecule type" value="Genomic_DNA"/>
</dbReference>
<keyword evidence="2" id="KW-1185">Reference proteome</keyword>
<gene>
    <name evidence="1" type="ORF">RJ639_029192</name>
</gene>
<accession>A0AA88X6H8</accession>
<organism evidence="1 2">
    <name type="scientific">Escallonia herrerae</name>
    <dbReference type="NCBI Taxonomy" id="1293975"/>
    <lineage>
        <taxon>Eukaryota</taxon>
        <taxon>Viridiplantae</taxon>
        <taxon>Streptophyta</taxon>
        <taxon>Embryophyta</taxon>
        <taxon>Tracheophyta</taxon>
        <taxon>Spermatophyta</taxon>
        <taxon>Magnoliopsida</taxon>
        <taxon>eudicotyledons</taxon>
        <taxon>Gunneridae</taxon>
        <taxon>Pentapetalae</taxon>
        <taxon>asterids</taxon>
        <taxon>campanulids</taxon>
        <taxon>Escalloniales</taxon>
        <taxon>Escalloniaceae</taxon>
        <taxon>Escallonia</taxon>
    </lineage>
</organism>
<dbReference type="AlphaFoldDB" id="A0AA88X6H8"/>
<evidence type="ECO:0000313" key="2">
    <source>
        <dbReference type="Proteomes" id="UP001188597"/>
    </source>
</evidence>
<name>A0AA88X6H8_9ASTE</name>
<comment type="caution">
    <text evidence="1">The sequence shown here is derived from an EMBL/GenBank/DDBJ whole genome shotgun (WGS) entry which is preliminary data.</text>
</comment>
<protein>
    <submittedName>
        <fullName evidence="1">Uncharacterized protein</fullName>
    </submittedName>
</protein>
<proteinExistence type="predicted"/>